<dbReference type="SMART" id="SM00823">
    <property type="entry name" value="PKS_PP"/>
    <property type="match status" value="1"/>
</dbReference>
<evidence type="ECO:0000259" key="5">
    <source>
        <dbReference type="PROSITE" id="PS50075"/>
    </source>
</evidence>
<dbReference type="Proteomes" id="UP000638560">
    <property type="component" value="Unassembled WGS sequence"/>
</dbReference>
<dbReference type="InterPro" id="IPR045851">
    <property type="entry name" value="AMP-bd_C_sf"/>
</dbReference>
<reference evidence="6 7" key="1">
    <citation type="submission" date="2020-11" db="EMBL/GenBank/DDBJ databases">
        <title>A novel isolate from a Black sea contaminated sediment with potential to produce alkanes: Plantactinospora alkalitolerans sp. nov.</title>
        <authorList>
            <person name="Carro L."/>
            <person name="Veyisoglu A."/>
            <person name="Guven K."/>
            <person name="Schumann P."/>
            <person name="Klenk H.-P."/>
            <person name="Sahin N."/>
        </authorList>
    </citation>
    <scope>NUCLEOTIDE SEQUENCE [LARGE SCALE GENOMIC DNA]</scope>
    <source>
        <strain evidence="6 7">S1510</strain>
    </source>
</reference>
<dbReference type="Pfam" id="PF00550">
    <property type="entry name" value="PP-binding"/>
    <property type="match status" value="1"/>
</dbReference>
<dbReference type="Gene3D" id="3.30.559.10">
    <property type="entry name" value="Chloramphenicol acetyltransferase-like domain"/>
    <property type="match status" value="1"/>
</dbReference>
<dbReference type="SUPFAM" id="SSF47336">
    <property type="entry name" value="ACP-like"/>
    <property type="match status" value="1"/>
</dbReference>
<comment type="cofactor">
    <cofactor evidence="1">
        <name>pantetheine 4'-phosphate</name>
        <dbReference type="ChEBI" id="CHEBI:47942"/>
    </cofactor>
</comment>
<dbReference type="InterPro" id="IPR001242">
    <property type="entry name" value="Condensation_dom"/>
</dbReference>
<sequence length="447" mass="48453">TFLGQRLPDYMVPTTFVSLPSLPLTVNGKLDRTALPTPDHTTRTTTNRPPTTPHEELICTAFTDVLGIDTIGIDDSFFELGGHSLLAVRLISRIRATLGVELPMRLLFERPTPAALAVSLASAADGRPSLRAWDRPERVPLSYAQRRLWFLAQLEGPSSTYNVMSAARLSGEVDADALAAALRDVVGRHESLRTVFTVADGEPYQRILAADEPALELETVRVQPEDLAGAVGRASQYAFDLSAQPPVRAWLFESGADERVLALVVHHIASDGWSVGPLLRDLSMAYGARLGGEAPSWEPLPVQYADYALWQRELLGTESDPDSLLSAQVAYWRQALTGVPEELALPVDRSRPAVRGHRGHAVRLSIPAEVHGRLAELTRTENVTAFMVVQAALAVLLSRLGAGTDIPIGSAVAGRTDEALDDLVGFFVNTLVIRTDLSGDPGFRQVL</sequence>
<keyword evidence="3" id="KW-0597">Phosphoprotein</keyword>
<dbReference type="PROSITE" id="PS50075">
    <property type="entry name" value="CARRIER"/>
    <property type="match status" value="1"/>
</dbReference>
<evidence type="ECO:0000256" key="4">
    <source>
        <dbReference type="SAM" id="MobiDB-lite"/>
    </source>
</evidence>
<dbReference type="PANTHER" id="PTHR45527:SF1">
    <property type="entry name" value="FATTY ACID SYNTHASE"/>
    <property type="match status" value="1"/>
</dbReference>
<accession>A0ABS0GMI4</accession>
<evidence type="ECO:0000313" key="7">
    <source>
        <dbReference type="Proteomes" id="UP000638560"/>
    </source>
</evidence>
<name>A0ABS0GMI4_9ACTN</name>
<dbReference type="SUPFAM" id="SSF56801">
    <property type="entry name" value="Acetyl-CoA synthetase-like"/>
    <property type="match status" value="1"/>
</dbReference>
<feature type="region of interest" description="Disordered" evidence="4">
    <location>
        <begin position="30"/>
        <end position="53"/>
    </location>
</feature>
<feature type="non-terminal residue" evidence="6">
    <location>
        <position position="447"/>
    </location>
</feature>
<evidence type="ECO:0000256" key="3">
    <source>
        <dbReference type="ARBA" id="ARBA00022553"/>
    </source>
</evidence>
<dbReference type="Gene3D" id="1.10.1200.10">
    <property type="entry name" value="ACP-like"/>
    <property type="match status" value="1"/>
</dbReference>
<feature type="non-terminal residue" evidence="6">
    <location>
        <position position="1"/>
    </location>
</feature>
<keyword evidence="7" id="KW-1185">Reference proteome</keyword>
<dbReference type="EMBL" id="JADPUN010000013">
    <property type="protein sequence ID" value="MBF9127397.1"/>
    <property type="molecule type" value="Genomic_DNA"/>
</dbReference>
<dbReference type="PANTHER" id="PTHR45527">
    <property type="entry name" value="NONRIBOSOMAL PEPTIDE SYNTHETASE"/>
    <property type="match status" value="1"/>
</dbReference>
<dbReference type="InterPro" id="IPR036736">
    <property type="entry name" value="ACP-like_sf"/>
</dbReference>
<gene>
    <name evidence="6" type="ORF">I0C86_00065</name>
</gene>
<proteinExistence type="predicted"/>
<dbReference type="InterPro" id="IPR009081">
    <property type="entry name" value="PP-bd_ACP"/>
</dbReference>
<protein>
    <submittedName>
        <fullName evidence="6">Non-ribosomal peptide synthetase</fullName>
    </submittedName>
</protein>
<dbReference type="PROSITE" id="PS00012">
    <property type="entry name" value="PHOSPHOPANTETHEINE"/>
    <property type="match status" value="1"/>
</dbReference>
<evidence type="ECO:0000256" key="2">
    <source>
        <dbReference type="ARBA" id="ARBA00022450"/>
    </source>
</evidence>
<organism evidence="6 7">
    <name type="scientific">Plantactinospora alkalitolerans</name>
    <dbReference type="NCBI Taxonomy" id="2789879"/>
    <lineage>
        <taxon>Bacteria</taxon>
        <taxon>Bacillati</taxon>
        <taxon>Actinomycetota</taxon>
        <taxon>Actinomycetes</taxon>
        <taxon>Micromonosporales</taxon>
        <taxon>Micromonosporaceae</taxon>
        <taxon>Plantactinospora</taxon>
    </lineage>
</organism>
<feature type="domain" description="Carrier" evidence="5">
    <location>
        <begin position="49"/>
        <end position="124"/>
    </location>
</feature>
<keyword evidence="2" id="KW-0596">Phosphopantetheine</keyword>
<dbReference type="Gene3D" id="3.30.300.30">
    <property type="match status" value="1"/>
</dbReference>
<feature type="compositionally biased region" description="Low complexity" evidence="4">
    <location>
        <begin position="36"/>
        <end position="49"/>
    </location>
</feature>
<dbReference type="InterPro" id="IPR006162">
    <property type="entry name" value="Ppantetheine_attach_site"/>
</dbReference>
<comment type="caution">
    <text evidence="6">The sequence shown here is derived from an EMBL/GenBank/DDBJ whole genome shotgun (WGS) entry which is preliminary data.</text>
</comment>
<dbReference type="Pfam" id="PF00668">
    <property type="entry name" value="Condensation"/>
    <property type="match status" value="1"/>
</dbReference>
<dbReference type="SUPFAM" id="SSF52777">
    <property type="entry name" value="CoA-dependent acyltransferases"/>
    <property type="match status" value="2"/>
</dbReference>
<dbReference type="CDD" id="cd19540">
    <property type="entry name" value="LCL_NRPS-like"/>
    <property type="match status" value="1"/>
</dbReference>
<dbReference type="InterPro" id="IPR020806">
    <property type="entry name" value="PKS_PP-bd"/>
</dbReference>
<dbReference type="InterPro" id="IPR023213">
    <property type="entry name" value="CAT-like_dom_sf"/>
</dbReference>
<evidence type="ECO:0000256" key="1">
    <source>
        <dbReference type="ARBA" id="ARBA00001957"/>
    </source>
</evidence>
<evidence type="ECO:0000313" key="6">
    <source>
        <dbReference type="EMBL" id="MBF9127397.1"/>
    </source>
</evidence>
<dbReference type="Gene3D" id="3.30.559.30">
    <property type="entry name" value="Nonribosomal peptide synthetase, condensation domain"/>
    <property type="match status" value="1"/>
</dbReference>